<keyword evidence="6" id="KW-1185">Reference proteome</keyword>
<gene>
    <name evidence="5" type="ORF">P879_08060</name>
</gene>
<organism evidence="5 6">
    <name type="scientific">Paragonimus westermani</name>
    <dbReference type="NCBI Taxonomy" id="34504"/>
    <lineage>
        <taxon>Eukaryota</taxon>
        <taxon>Metazoa</taxon>
        <taxon>Spiralia</taxon>
        <taxon>Lophotrochozoa</taxon>
        <taxon>Platyhelminthes</taxon>
        <taxon>Trematoda</taxon>
        <taxon>Digenea</taxon>
        <taxon>Plagiorchiida</taxon>
        <taxon>Troglotremata</taxon>
        <taxon>Troglotrematidae</taxon>
        <taxon>Paragonimus</taxon>
    </lineage>
</organism>
<evidence type="ECO:0000256" key="4">
    <source>
        <dbReference type="SAM" id="MobiDB-lite"/>
    </source>
</evidence>
<evidence type="ECO:0000313" key="5">
    <source>
        <dbReference type="EMBL" id="KAF8564363.1"/>
    </source>
</evidence>
<dbReference type="GO" id="GO:0048471">
    <property type="term" value="C:perinuclear region of cytoplasm"/>
    <property type="evidence" value="ECO:0007669"/>
    <property type="project" value="TreeGrafter"/>
</dbReference>
<feature type="compositionally biased region" description="Acidic residues" evidence="4">
    <location>
        <begin position="365"/>
        <end position="409"/>
    </location>
</feature>
<name>A0A8T0D949_9TREM</name>
<dbReference type="SMART" id="SM00368">
    <property type="entry name" value="LRR_RI"/>
    <property type="match status" value="9"/>
</dbReference>
<keyword evidence="1" id="KW-0343">GTPase activation</keyword>
<evidence type="ECO:0000256" key="3">
    <source>
        <dbReference type="ARBA" id="ARBA00022737"/>
    </source>
</evidence>
<reference evidence="5 6" key="1">
    <citation type="submission" date="2019-07" db="EMBL/GenBank/DDBJ databases">
        <title>Annotation for the trematode Paragonimus westermani.</title>
        <authorList>
            <person name="Choi Y.-J."/>
        </authorList>
    </citation>
    <scope>NUCLEOTIDE SEQUENCE [LARGE SCALE GENOMIC DNA]</scope>
    <source>
        <strain evidence="5">180907_Pwestermani</strain>
    </source>
</reference>
<dbReference type="GO" id="GO:0006913">
    <property type="term" value="P:nucleocytoplasmic transport"/>
    <property type="evidence" value="ECO:0007669"/>
    <property type="project" value="TreeGrafter"/>
</dbReference>
<protein>
    <recommendedName>
        <fullName evidence="7">Ran GTPase-activating protein 1</fullName>
    </recommendedName>
</protein>
<dbReference type="GO" id="GO:0005634">
    <property type="term" value="C:nucleus"/>
    <property type="evidence" value="ECO:0007669"/>
    <property type="project" value="TreeGrafter"/>
</dbReference>
<dbReference type="Gene3D" id="3.80.10.10">
    <property type="entry name" value="Ribonuclease Inhibitor"/>
    <property type="match status" value="1"/>
</dbReference>
<dbReference type="AlphaFoldDB" id="A0A8T0D949"/>
<evidence type="ECO:0000313" key="6">
    <source>
        <dbReference type="Proteomes" id="UP000699462"/>
    </source>
</evidence>
<dbReference type="PANTHER" id="PTHR24113">
    <property type="entry name" value="RAN GTPASE-ACTIVATING PROTEIN 1"/>
    <property type="match status" value="1"/>
</dbReference>
<dbReference type="InterPro" id="IPR032675">
    <property type="entry name" value="LRR_dom_sf"/>
</dbReference>
<evidence type="ECO:0008006" key="7">
    <source>
        <dbReference type="Google" id="ProtNLM"/>
    </source>
</evidence>
<comment type="caution">
    <text evidence="5">The sequence shown here is derived from an EMBL/GenBank/DDBJ whole genome shotgun (WGS) entry which is preliminary data.</text>
</comment>
<dbReference type="GO" id="GO:0005829">
    <property type="term" value="C:cytosol"/>
    <property type="evidence" value="ECO:0007669"/>
    <property type="project" value="TreeGrafter"/>
</dbReference>
<dbReference type="EMBL" id="JTDF01008910">
    <property type="protein sequence ID" value="KAF8564363.1"/>
    <property type="molecule type" value="Genomic_DNA"/>
</dbReference>
<proteinExistence type="predicted"/>
<evidence type="ECO:0000256" key="1">
    <source>
        <dbReference type="ARBA" id="ARBA00022468"/>
    </source>
</evidence>
<dbReference type="GO" id="GO:0005096">
    <property type="term" value="F:GTPase activator activity"/>
    <property type="evidence" value="ECO:0007669"/>
    <property type="project" value="UniProtKB-KW"/>
</dbReference>
<dbReference type="SUPFAM" id="SSF52047">
    <property type="entry name" value="RNI-like"/>
    <property type="match status" value="1"/>
</dbReference>
<dbReference type="PANTHER" id="PTHR24113:SF12">
    <property type="entry name" value="RAN GTPASE-ACTIVATING PROTEIN 1"/>
    <property type="match status" value="1"/>
</dbReference>
<dbReference type="GO" id="GO:0031267">
    <property type="term" value="F:small GTPase binding"/>
    <property type="evidence" value="ECO:0007669"/>
    <property type="project" value="TreeGrafter"/>
</dbReference>
<dbReference type="InterPro" id="IPR027038">
    <property type="entry name" value="RanGap"/>
</dbReference>
<dbReference type="Proteomes" id="UP000699462">
    <property type="component" value="Unassembled WGS sequence"/>
</dbReference>
<dbReference type="OrthoDB" id="184583at2759"/>
<accession>A0A8T0D949</accession>
<feature type="region of interest" description="Disordered" evidence="4">
    <location>
        <begin position="364"/>
        <end position="425"/>
    </location>
</feature>
<dbReference type="InterPro" id="IPR001611">
    <property type="entry name" value="Leu-rich_rpt"/>
</dbReference>
<dbReference type="Pfam" id="PF13516">
    <property type="entry name" value="LRR_6"/>
    <property type="match status" value="3"/>
</dbReference>
<keyword evidence="2" id="KW-0433">Leucine-rich repeat</keyword>
<keyword evidence="3" id="KW-0677">Repeat</keyword>
<sequence>MVSESLDSDVTVSFAGRSLKFDRPEDVFPVIEKLKKVVEITTLNLSGNTLGIAAAEPLGLMLSRLKTEIAPALRHLSTGIMASGSQLVELDLSDNAFGPNGVVGIVELLSSPSCFTLKILRMNNQGLGHEGCRYLTQALQKGRQASNKRGLTLKVFSGGRNRLENVGAQMLSEVFADMGSLEEVAYVLSILNLFSQLSLYQNGIGIHGIEGIHALVKILRHNPSLRLLNLSDNNLTPKGGEAIAKSLQSLGDLEELYLSDCILRSTGTQALASVLEDPEVTPNLRVLNLTGNEITLNAGIGLILSLGTKSKLELLDLNANEFGKAGVQTIIRTLDSVGLLHALPKGGGDATDQEAVAGESFVSAFDEDQGSASEDEDEDASREQGDEGETEDDGEDEEKYEREDEEEERETSFNTVKERPISKPGNISRDVERRIFQPLTWLSQRNINFGNTVVRPGCLSFLLRVGFSFRQLLDTRTCAASTAQSGPLSKPSPFAGGGLFSALGTDTPDAASIRSKLWPTGPSVGLFGASTTPESRSKVGGLFMPSLLSVPAVNGTTHTDTQELETQLRSYLIEGEKDNAAVTHLISLLRSVANLEQSFSHSKIRDCVRSATPEAVIRLALQFSRVLPQPFPVSTNPICHVAVGLLASVLIQDASGHEDSFATVQSLTGRAVNCLLVYLGAIKAERDSEDYRLLSRDSPMERKRLIGNYLHVTRLLHEAYGKQLPPEVRNCLTLLLSEQKMKEQISSPHQTCESDRIRDDLLTMLEKQLSGMNI</sequence>
<evidence type="ECO:0000256" key="2">
    <source>
        <dbReference type="ARBA" id="ARBA00022614"/>
    </source>
</evidence>